<evidence type="ECO:0000313" key="4">
    <source>
        <dbReference type="Proteomes" id="UP001498421"/>
    </source>
</evidence>
<name>A0ABR1I4E9_9HYPO</name>
<organism evidence="3 4">
    <name type="scientific">Neonectria magnoliae</name>
    <dbReference type="NCBI Taxonomy" id="2732573"/>
    <lineage>
        <taxon>Eukaryota</taxon>
        <taxon>Fungi</taxon>
        <taxon>Dikarya</taxon>
        <taxon>Ascomycota</taxon>
        <taxon>Pezizomycotina</taxon>
        <taxon>Sordariomycetes</taxon>
        <taxon>Hypocreomycetidae</taxon>
        <taxon>Hypocreales</taxon>
        <taxon>Nectriaceae</taxon>
        <taxon>Neonectria</taxon>
    </lineage>
</organism>
<reference evidence="3 4" key="1">
    <citation type="journal article" date="2025" name="Microbiol. Resour. Announc.">
        <title>Draft genome sequences for Neonectria magnoliae and Neonectria punicea, canker pathogens of Liriodendron tulipifera and Acer saccharum in West Virginia.</title>
        <authorList>
            <person name="Petronek H.M."/>
            <person name="Kasson M.T."/>
            <person name="Metheny A.M."/>
            <person name="Stauder C.M."/>
            <person name="Lovett B."/>
            <person name="Lynch S.C."/>
            <person name="Garnas J.R."/>
            <person name="Kasson L.R."/>
            <person name="Stajich J.E."/>
        </authorList>
    </citation>
    <scope>NUCLEOTIDE SEQUENCE [LARGE SCALE GENOMIC DNA]</scope>
    <source>
        <strain evidence="3 4">NRRL 64651</strain>
    </source>
</reference>
<dbReference type="PANTHER" id="PTHR37534">
    <property type="entry name" value="TRANSCRIPTIONAL ACTIVATOR PROTEIN UGA3"/>
    <property type="match status" value="1"/>
</dbReference>
<evidence type="ECO:0008006" key="5">
    <source>
        <dbReference type="Google" id="ProtNLM"/>
    </source>
</evidence>
<comment type="subcellular location">
    <subcellularLocation>
        <location evidence="1">Nucleus</location>
    </subcellularLocation>
</comment>
<evidence type="ECO:0000256" key="1">
    <source>
        <dbReference type="ARBA" id="ARBA00004123"/>
    </source>
</evidence>
<evidence type="ECO:0000313" key="3">
    <source>
        <dbReference type="EMBL" id="KAK7428427.1"/>
    </source>
</evidence>
<protein>
    <recommendedName>
        <fullName evidence="5">Transcription factor domain-containing protein</fullName>
    </recommendedName>
</protein>
<evidence type="ECO:0000256" key="2">
    <source>
        <dbReference type="ARBA" id="ARBA00023242"/>
    </source>
</evidence>
<dbReference type="InterPro" id="IPR021858">
    <property type="entry name" value="Fun_TF"/>
</dbReference>
<dbReference type="PANTHER" id="PTHR37534:SF3">
    <property type="entry name" value="ZN(II)2CYS6 TRANSCRIPTION FACTOR (EUROFUNG)"/>
    <property type="match status" value="1"/>
</dbReference>
<keyword evidence="2" id="KW-0539">Nucleus</keyword>
<gene>
    <name evidence="3" type="ORF">QQZ08_005046</name>
</gene>
<comment type="caution">
    <text evidence="3">The sequence shown here is derived from an EMBL/GenBank/DDBJ whole genome shotgun (WGS) entry which is preliminary data.</text>
</comment>
<sequence>MFGNHVAQTPGSITTEEHRTSVFRTEVDPRLIASTTSNASLQERLPQLGSDQVSEKQAWHSAEPIKLSPQECGLFNHFVRHISQWIDLFEPKKPFGSFVPHLAMHKFGLINAILALSARHLALSTNEPPGNPKFSRPDPNDAIRYYYKALHYSQEAMRLELLAISIIISTYKILDASSTDWERHLKGAFWIQRSQVIHGDSGGLRQGVWWAWLCQDIRAAFREKRKPFTFWRPTRSFDALDPCELAARSVYLFAQVVNFCSREEMEEESGDFASKVSKADALMDKWNDWREQLTVEFEALPVSTDVKDTFPPIWVHPSAFCVSLQLYYCTLILISLHRPRAGGIDSYLEQRRMVKQCIMKVCGISSTLTDFASGVMSSQCVYIAGISVEEVGQRTAMLQLVDDCRERTGWPVKPLGDELSLAWQKFDQALD</sequence>
<accession>A0ABR1I4E9</accession>
<dbReference type="EMBL" id="JAZAVK010000041">
    <property type="protein sequence ID" value="KAK7428427.1"/>
    <property type="molecule type" value="Genomic_DNA"/>
</dbReference>
<dbReference type="Proteomes" id="UP001498421">
    <property type="component" value="Unassembled WGS sequence"/>
</dbReference>
<proteinExistence type="predicted"/>
<dbReference type="Pfam" id="PF11951">
    <property type="entry name" value="Fungal_trans_2"/>
    <property type="match status" value="1"/>
</dbReference>
<keyword evidence="4" id="KW-1185">Reference proteome</keyword>